<dbReference type="Pfam" id="PF03480">
    <property type="entry name" value="DctP"/>
    <property type="match status" value="1"/>
</dbReference>
<name>A0A2T5GBV3_HYDSH</name>
<keyword evidence="4" id="KW-0472">Membrane</keyword>
<evidence type="ECO:0000256" key="1">
    <source>
        <dbReference type="ARBA" id="ARBA00009023"/>
    </source>
</evidence>
<dbReference type="NCBIfam" id="TIGR00787">
    <property type="entry name" value="dctP"/>
    <property type="match status" value="1"/>
</dbReference>
<dbReference type="InterPro" id="IPR038404">
    <property type="entry name" value="TRAP_DctP_sf"/>
</dbReference>
<dbReference type="NCBIfam" id="NF037995">
    <property type="entry name" value="TRAP_S1"/>
    <property type="match status" value="1"/>
</dbReference>
<keyword evidence="3" id="KW-0732">Signal</keyword>
<keyword evidence="4" id="KW-1133">Transmembrane helix</keyword>
<organism evidence="5 6">
    <name type="scientific">Hydrogenibacillus schlegelii</name>
    <name type="common">Bacillus schlegelii</name>
    <dbReference type="NCBI Taxonomy" id="1484"/>
    <lineage>
        <taxon>Bacteria</taxon>
        <taxon>Bacillati</taxon>
        <taxon>Bacillota</taxon>
        <taxon>Bacilli</taxon>
        <taxon>Bacillales</taxon>
        <taxon>Bacillales Family X. Incertae Sedis</taxon>
        <taxon>Hydrogenibacillus</taxon>
    </lineage>
</organism>
<gene>
    <name evidence="5" type="ORF">HSCHL_1575</name>
</gene>
<comment type="caution">
    <text evidence="5">The sequence shown here is derived from an EMBL/GenBank/DDBJ whole genome shotgun (WGS) entry which is preliminary data.</text>
</comment>
<dbReference type="PIRSF" id="PIRSF006470">
    <property type="entry name" value="DctB"/>
    <property type="match status" value="1"/>
</dbReference>
<feature type="transmembrane region" description="Helical" evidence="4">
    <location>
        <begin position="21"/>
        <end position="44"/>
    </location>
</feature>
<evidence type="ECO:0000256" key="4">
    <source>
        <dbReference type="SAM" id="Phobius"/>
    </source>
</evidence>
<dbReference type="PANTHER" id="PTHR33376">
    <property type="match status" value="1"/>
</dbReference>
<keyword evidence="4" id="KW-0812">Transmembrane</keyword>
<evidence type="ECO:0000256" key="3">
    <source>
        <dbReference type="ARBA" id="ARBA00022729"/>
    </source>
</evidence>
<keyword evidence="2" id="KW-0813">Transport</keyword>
<proteinExistence type="inferred from homology"/>
<dbReference type="EMBL" id="PEBV01000012">
    <property type="protein sequence ID" value="PTQ53646.1"/>
    <property type="molecule type" value="Genomic_DNA"/>
</dbReference>
<dbReference type="Proteomes" id="UP000244180">
    <property type="component" value="Unassembled WGS sequence"/>
</dbReference>
<dbReference type="AlphaFoldDB" id="A0A2T5GBV3"/>
<reference evidence="5 6" key="1">
    <citation type="submission" date="2017-08" db="EMBL/GenBank/DDBJ databases">
        <title>Burning lignite coal seam in the remote Altai Mountains harbors a hydrogen-driven thermophilic microbial community.</title>
        <authorList>
            <person name="Kadnikov V.V."/>
            <person name="Mardanov A.V."/>
            <person name="Ivasenko D."/>
            <person name="Beletsky A.V."/>
            <person name="Karnachuk O.V."/>
            <person name="Ravin N.V."/>
        </authorList>
    </citation>
    <scope>NUCLEOTIDE SEQUENCE [LARGE SCALE GENOMIC DNA]</scope>
    <source>
        <strain evidence="5">AL33</strain>
    </source>
</reference>
<sequence>MFYLLYDYTTKGEADRMRLRTLATGAAFVLVPLTLIVFLLIFIGRIDPAGALDRDPEQEGLEAILTLRMSHVVAENTPKGQAARYFARRAAELSGGRIRVEVFPNGALFSDISELDALRRGDVDLIAPAASNWTDRYIEWQVLDLPFIFRDLDDLNAVLNGPLGTLLKEAPERDGLRTLLFWHSGLKQITTNVRPVLWPEDFRGLVFRRMQSSTIARYLELLGARTVPAPFNQTFPLLEKGVVNSEENTLTNIYSKKFYTVQTDLTLSDHGYLGYPVLVNDAFWRRLPPDDRAILLKALEEAGAYELRLIRELEARALKEMAASGLRIHRLTADERTAWEQAVAPLYDEVAVRMPPPLRAFVEARKPR</sequence>
<accession>A0A2T5GBV3</accession>
<evidence type="ECO:0000256" key="2">
    <source>
        <dbReference type="ARBA" id="ARBA00022448"/>
    </source>
</evidence>
<dbReference type="PANTHER" id="PTHR33376:SF7">
    <property type="entry name" value="C4-DICARBOXYLATE-BINDING PROTEIN DCTB"/>
    <property type="match status" value="1"/>
</dbReference>
<evidence type="ECO:0000313" key="5">
    <source>
        <dbReference type="EMBL" id="PTQ53646.1"/>
    </source>
</evidence>
<dbReference type="GO" id="GO:0055085">
    <property type="term" value="P:transmembrane transport"/>
    <property type="evidence" value="ECO:0007669"/>
    <property type="project" value="InterPro"/>
</dbReference>
<comment type="similarity">
    <text evidence="1">Belongs to the bacterial solute-binding protein 7 family.</text>
</comment>
<dbReference type="GO" id="GO:0030288">
    <property type="term" value="C:outer membrane-bounded periplasmic space"/>
    <property type="evidence" value="ECO:0007669"/>
    <property type="project" value="InterPro"/>
</dbReference>
<protein>
    <submittedName>
        <fullName evidence="5">TRAP-type C4-dicarboxylate transport system, periplasmic component</fullName>
    </submittedName>
</protein>
<dbReference type="InterPro" id="IPR018389">
    <property type="entry name" value="DctP_fam"/>
</dbReference>
<evidence type="ECO:0000313" key="6">
    <source>
        <dbReference type="Proteomes" id="UP000244180"/>
    </source>
</evidence>
<dbReference type="InterPro" id="IPR004682">
    <property type="entry name" value="TRAP_DctP"/>
</dbReference>
<dbReference type="Gene3D" id="3.40.190.170">
    <property type="entry name" value="Bacterial extracellular solute-binding protein, family 7"/>
    <property type="match status" value="1"/>
</dbReference>